<evidence type="ECO:0000313" key="2">
    <source>
        <dbReference type="EMBL" id="WOZ57574.1"/>
    </source>
</evidence>
<dbReference type="EMBL" id="OR575930">
    <property type="protein sequence ID" value="WOZ57574.1"/>
    <property type="molecule type" value="Genomic_DNA"/>
</dbReference>
<proteinExistence type="predicted"/>
<keyword evidence="3" id="KW-1185">Reference proteome</keyword>
<dbReference type="Proteomes" id="UP001305174">
    <property type="component" value="Segment"/>
</dbReference>
<reference evidence="3" key="1">
    <citation type="submission" date="2024-05" db="EMBL/GenBank/DDBJ databases">
        <authorList>
            <person name="Tikunov A.Y."/>
            <person name="Morozova V.V."/>
            <person name="Kozlova Y.N."/>
            <person name="Tikunova N.V."/>
            <person name="Babkin I.V."/>
        </authorList>
    </citation>
    <scope>NUCLEOTIDE SEQUENCE [LARGE SCALE GENOMIC DNA]</scope>
</reference>
<name>A0AAX4G6M8_9CAUD</name>
<accession>A0AAX4G6M8</accession>
<feature type="region of interest" description="Disordered" evidence="1">
    <location>
        <begin position="80"/>
        <end position="99"/>
    </location>
</feature>
<evidence type="ECO:0000313" key="3">
    <source>
        <dbReference type="Proteomes" id="UP001305174"/>
    </source>
</evidence>
<sequence>MARRLRLPSWVADQEEESKQVPPVPLRHLISKVEKAFDLLDDQEESLEKAYSKGLDIEEYERLKSILYHRRQALHVRRLKESGEYTPTQSNPGRKPGKSAVAPYSFSLPNWVWWLVFTIIICKFIL</sequence>
<evidence type="ECO:0000256" key="1">
    <source>
        <dbReference type="SAM" id="MobiDB-lite"/>
    </source>
</evidence>
<protein>
    <submittedName>
        <fullName evidence="2">Uncharacterized protein</fullName>
    </submittedName>
</protein>
<organism evidence="2 3">
    <name type="scientific">Pseudomonas phage vB_PseuGesM_254</name>
    <dbReference type="NCBI Taxonomy" id="3092638"/>
    <lineage>
        <taxon>Viruses</taxon>
        <taxon>Duplodnaviria</taxon>
        <taxon>Heunggongvirae</taxon>
        <taxon>Uroviricota</taxon>
        <taxon>Caudoviricetes</taxon>
        <taxon>Vandenendeviridae</taxon>
        <taxon>Chemalvirus</taxon>
        <taxon>Chemalvirus PseuGes254</taxon>
    </lineage>
</organism>